<reference evidence="4 5" key="1">
    <citation type="submission" date="2020-08" db="EMBL/GenBank/DDBJ databases">
        <title>Genemic of Streptomyces polyaspartic.</title>
        <authorList>
            <person name="Liu W."/>
        </authorList>
    </citation>
    <scope>NUCLEOTIDE SEQUENCE [LARGE SCALE GENOMIC DNA]</scope>
    <source>
        <strain evidence="4 5">TRM66268-LWL</strain>
    </source>
</reference>
<dbReference type="RefSeq" id="WP_187814850.1">
    <property type="nucleotide sequence ID" value="NZ_JACTVJ010000007.1"/>
</dbReference>
<evidence type="ECO:0000259" key="3">
    <source>
        <dbReference type="Pfam" id="PF13439"/>
    </source>
</evidence>
<proteinExistence type="predicted"/>
<protein>
    <submittedName>
        <fullName evidence="4">Glycosyltransferase family 4 protein</fullName>
    </submittedName>
</protein>
<dbReference type="EMBL" id="JACTVJ010000007">
    <property type="protein sequence ID" value="MBC9714417.1"/>
    <property type="molecule type" value="Genomic_DNA"/>
</dbReference>
<evidence type="ECO:0000256" key="1">
    <source>
        <dbReference type="ARBA" id="ARBA00022676"/>
    </source>
</evidence>
<name>A0ABR7SIL9_9ACTN</name>
<keyword evidence="1" id="KW-0328">Glycosyltransferase</keyword>
<organism evidence="4 5">
    <name type="scientific">Streptomyces polyasparticus</name>
    <dbReference type="NCBI Taxonomy" id="2767826"/>
    <lineage>
        <taxon>Bacteria</taxon>
        <taxon>Bacillati</taxon>
        <taxon>Actinomycetota</taxon>
        <taxon>Actinomycetes</taxon>
        <taxon>Kitasatosporales</taxon>
        <taxon>Streptomycetaceae</taxon>
        <taxon>Streptomyces</taxon>
    </lineage>
</organism>
<dbReference type="PANTHER" id="PTHR45947">
    <property type="entry name" value="SULFOQUINOVOSYL TRANSFERASE SQD2"/>
    <property type="match status" value="1"/>
</dbReference>
<feature type="domain" description="Glycosyltransferase subfamily 4-like N-terminal" evidence="3">
    <location>
        <begin position="28"/>
        <end position="205"/>
    </location>
</feature>
<evidence type="ECO:0000313" key="5">
    <source>
        <dbReference type="Proteomes" id="UP000642284"/>
    </source>
</evidence>
<keyword evidence="2" id="KW-0808">Transferase</keyword>
<comment type="caution">
    <text evidence="4">The sequence shown here is derived from an EMBL/GenBank/DDBJ whole genome shotgun (WGS) entry which is preliminary data.</text>
</comment>
<dbReference type="CDD" id="cd03801">
    <property type="entry name" value="GT4_PimA-like"/>
    <property type="match status" value="1"/>
</dbReference>
<dbReference type="SUPFAM" id="SSF53756">
    <property type="entry name" value="UDP-Glycosyltransferase/glycogen phosphorylase"/>
    <property type="match status" value="1"/>
</dbReference>
<keyword evidence="5" id="KW-1185">Reference proteome</keyword>
<dbReference type="InterPro" id="IPR050194">
    <property type="entry name" value="Glycosyltransferase_grp1"/>
</dbReference>
<accession>A0ABR7SIL9</accession>
<gene>
    <name evidence="4" type="ORF">H9Y04_17805</name>
</gene>
<dbReference type="InterPro" id="IPR028098">
    <property type="entry name" value="Glyco_trans_4-like_N"/>
</dbReference>
<evidence type="ECO:0000256" key="2">
    <source>
        <dbReference type="ARBA" id="ARBA00022679"/>
    </source>
</evidence>
<dbReference type="Pfam" id="PF13692">
    <property type="entry name" value="Glyco_trans_1_4"/>
    <property type="match status" value="1"/>
</dbReference>
<dbReference type="PANTHER" id="PTHR45947:SF13">
    <property type="entry name" value="TRANSFERASE"/>
    <property type="match status" value="1"/>
</dbReference>
<dbReference type="Gene3D" id="3.40.50.2000">
    <property type="entry name" value="Glycogen Phosphorylase B"/>
    <property type="match status" value="2"/>
</dbReference>
<evidence type="ECO:0000313" key="4">
    <source>
        <dbReference type="EMBL" id="MBC9714417.1"/>
    </source>
</evidence>
<dbReference type="Pfam" id="PF13439">
    <property type="entry name" value="Glyco_transf_4"/>
    <property type="match status" value="1"/>
</dbReference>
<dbReference type="Proteomes" id="UP000642284">
    <property type="component" value="Unassembled WGS sequence"/>
</dbReference>
<sequence>MTTRRLRIALVHSFYGTAAPSGENHVPLDQAEALRRAGHEVHLVTVATDELSARPLYPVRSALTVIGGRGRSPLGRLRELRPDIVHVHNLFPNYGRTWVRDWQGPLVCTLHNYRALCANAVLYRDGQICTRCPDGDRWAGLRAGCYRDSAAATLPLAWAGRKGPLGDPLLARADRVIVLSELSRATYARAGLPAERMALLPNFVPDRSGALRVRPDRRWVCVGRLTKEKGILDLLRKWPADEPLDVIGNGPQEAECRAVAGPQVRLLGALPRERVQALLPHYTGLVFSSRWFEGAVPQVYGEALAAGVPVVALDGSCVPGAVRAEGTGLTVSWDEPLDGVLREAAVRFPGMRAHCRQVYEGSYAESTWVGRMERLYTGLLAAPRDMEVLV</sequence>